<sequence>MATYGGEEDDDFEVDEYGIYRERQKKGIPNLDEFGILRDDGEDALEPQYTHRTADSGLGYEKTSSTSTVRSRQPDKMADIHSEQNDSHPLDEQSLGLSDFDPSFKDEISFDHGSLMSKDETELHFNDTVETHDIFGGHVTKMDQSDLFMDRGSSNASLEQYYGSFAQESHHIPLELEKKNLVGKSQKSLMEFEQLEYEIEQNEDSDHLGEFLKGTVSTSENIESNNQGFNPDEAQEQYDTDNEMEEIYNASKNSRPSEEEDHQLFGQFSEEIHDIPKTKDLSYQDSNHQDLQYEQDLNHQEISLPTSRSELDIDSRASKSEMITDQSFPNSHDITEISSPHNNTIIDLDSQRPCTRNTEQFSEPGEEYASNLVTDSEVEIAFKKEPREMHIFDEIQNDFHGDTLPFDNTLQQNDADLNVYETQESSQSQPKFRPELYEDERSKIPMFANRPPSMSPPRSRPGSVSPTRSRIGSSSPVRAYTEKSQRNTPRSHRESPVSHRESPRSRRESPRSARESPRGSRASQIKSPFIRPDSQNYISTMNPLSDVSEQSPEILTKSQRSHSVTSQQFSSRTSTPKCVDVEVEETLCLSPRISKTGKKSTSQPQSRSHTPKTKQKPRASSVVTISKTDKENDVSSILKPSSSDSTLKYSKSNAQQDFKIKSKSQNVVAKQQPIKAQIGVVPNVDYSTSQESSDQDASLSKHELSVRLKLEHSQHKEDHRTISTLQEEYDNLLSKYALAEVTIDQLKLGAKVNLYSDSPAPGQSSTGKVTPSIHHPHTISMGTKGQGMLGTVSPAMQGVLSSTTGSRRTSAVGSGQADMGSAPIPGASIGQLESSSMVDGGGNNPWLTTTSSGESMKLGLVFKASGLADQVDSFNALITENQLSPEEQNKVYNQLKENFASLQKDYLTTKQEHDLLRRQGVLPSGGSNEEFDADRSLEGELFNLGTQLDDLHEHVENKAIQIANQRTPFQDTALQREENVTPRSGTPLSRKISANGSLLPDRVSTPQTTKSTSSGQNIGIGSVGSVQKDQDVERQVQHLQSEYNSLIDRYRRLKEMPRSSDRDREIQNLVENLHTICAQSPDGATSLKVPAEVLDDINIAEDEYYNEKPDEEEYTSTSPEPRGTRGSGIPRSTRKLKDTKKTKESGNLKDGSKVGDYLGSHSSIPDSGLSTPSGSRPDRYKLRPHGGREGDIDSGFMGSESSRQSLAQHPQKKQPETEPGLRNKRQKNIQHVTKEKDAQPNGKLRQPSKISYPHGGQRQMGHSQGQLNQGDHSQGGHSSEEEAPSFISAGSRSSVKSEQLKALQEELVKLKNQMNQKLQPQHNGDQPQPGQNGTNTPESHPNSYQGREKHHLSAIPRRLQSHHSQRKPELSREGSLYSETGAHSNTFSNVSGNRPNQRNIPKWQGGVGSRGSSQLIGQEDPVGSVSQQGSRYGCYENDDTFRDGSDIFSQRGHIEPNERLSEQLSKDLHVQPRHPRDRDRLYQKTNKDSRTRYRQPEDEGLDDRYFTMTDRPIYNGGQGDIFPDEFERQAPRSTYEENTNYKPTEPYRRHPSDSNNDNPPRLSRHDLGESSQRSYLPSARYENEAGPRYKPRHSEKEAGYEKEAGSRYRPRYNDYVPRNERDDYLRTSRDYQDNRVSFYPPENNNPPSIIRTSHHNRPDVRQRHYDSSPQRNPHNDSRYEPDPPLRQSEVYGDSFVGASPYAPRAQSTRPVHSVPYPLPDVPQATPMAHQQTPTVPANYSPIVPQTPIAMHHSTPTMHQNTPAVPQAIPVVPQSVPTVLHSTPIVPNTTPIVPNHILTTPIVPTAPQASYQVPIAHIPTPMAQLPTPGLPQTTLNISTSVCPVCSGSGQCTHAAYTQTQPSVPSGDPAPLAQPGVTSTPTHVIHSAPNHDISRIAHIATPRTGKLTPRGSKVRYYVREIHDSSSGHDTEEVHYTLHRRNRSSTPRKSSRSKSRRSLYDESVNDQEFDEMDDSLDMANRTARQLKHISDKMRSSMKHELIQSHRDSLLIM</sequence>
<feature type="compositionally biased region" description="Basic and acidic residues" evidence="1">
    <location>
        <begin position="1673"/>
        <end position="1683"/>
    </location>
</feature>
<feature type="compositionally biased region" description="Basic and acidic residues" evidence="1">
    <location>
        <begin position="1452"/>
        <end position="1505"/>
    </location>
</feature>
<feature type="compositionally biased region" description="Basic and acidic residues" evidence="1">
    <location>
        <begin position="1617"/>
        <end position="1633"/>
    </location>
</feature>
<feature type="compositionally biased region" description="Polar residues" evidence="1">
    <location>
        <begin position="533"/>
        <end position="576"/>
    </location>
</feature>
<feature type="compositionally biased region" description="Basic and acidic residues" evidence="1">
    <location>
        <begin position="1656"/>
        <end position="1666"/>
    </location>
</feature>
<feature type="compositionally biased region" description="Basic and acidic residues" evidence="1">
    <location>
        <begin position="1176"/>
        <end position="1191"/>
    </location>
</feature>
<comment type="caution">
    <text evidence="2">The sequence shown here is derived from an EMBL/GenBank/DDBJ whole genome shotgun (WGS) entry which is preliminary data.</text>
</comment>
<dbReference type="PANTHER" id="PTHR21510:SF13">
    <property type="entry name" value="AKNA DOMAIN-CONTAINING PROTEIN"/>
    <property type="match status" value="1"/>
</dbReference>
<accession>A0A8J1TXC3</accession>
<feature type="region of interest" description="Disordered" evidence="1">
    <location>
        <begin position="42"/>
        <end position="100"/>
    </location>
</feature>
<feature type="compositionally biased region" description="Acidic residues" evidence="1">
    <location>
        <begin position="1103"/>
        <end position="1114"/>
    </location>
</feature>
<feature type="region of interest" description="Disordered" evidence="1">
    <location>
        <begin position="446"/>
        <end position="577"/>
    </location>
</feature>
<feature type="compositionally biased region" description="Polar residues" evidence="1">
    <location>
        <begin position="321"/>
        <end position="345"/>
    </location>
</feature>
<gene>
    <name evidence="2" type="ORF">OFUS_LOCUS13258</name>
</gene>
<reference evidence="2" key="1">
    <citation type="submission" date="2022-03" db="EMBL/GenBank/DDBJ databases">
        <authorList>
            <person name="Martin C."/>
        </authorList>
    </citation>
    <scope>NUCLEOTIDE SEQUENCE</scope>
</reference>
<feature type="compositionally biased region" description="Polar residues" evidence="1">
    <location>
        <begin position="62"/>
        <end position="71"/>
    </location>
</feature>
<feature type="compositionally biased region" description="Polar residues" evidence="1">
    <location>
        <begin position="1260"/>
        <end position="1277"/>
    </location>
</feature>
<feature type="compositionally biased region" description="Polar residues" evidence="1">
    <location>
        <begin position="981"/>
        <end position="996"/>
    </location>
</feature>
<feature type="compositionally biased region" description="Basic and acidic residues" evidence="1">
    <location>
        <begin position="1922"/>
        <end position="1933"/>
    </location>
</feature>
<feature type="compositionally biased region" description="Polar residues" evidence="1">
    <location>
        <begin position="963"/>
        <end position="973"/>
    </location>
</feature>
<dbReference type="InterPro" id="IPR052655">
    <property type="entry name" value="AKNA_Centrosome-Trans_reg"/>
</dbReference>
<feature type="compositionally biased region" description="Polar residues" evidence="1">
    <location>
        <begin position="1288"/>
        <end position="1297"/>
    </location>
</feature>
<feature type="compositionally biased region" description="Polar residues" evidence="1">
    <location>
        <begin position="799"/>
        <end position="813"/>
    </location>
</feature>
<feature type="compositionally biased region" description="Basic and acidic residues" evidence="1">
    <location>
        <begin position="1135"/>
        <end position="1153"/>
    </location>
</feature>
<feature type="compositionally biased region" description="Polar residues" evidence="1">
    <location>
        <begin position="1004"/>
        <end position="1027"/>
    </location>
</feature>
<evidence type="ECO:0000313" key="3">
    <source>
        <dbReference type="Proteomes" id="UP000749559"/>
    </source>
</evidence>
<feature type="region of interest" description="Disordered" evidence="1">
    <location>
        <begin position="1103"/>
        <end position="1714"/>
    </location>
</feature>
<name>A0A8J1TXC3_OWEFU</name>
<feature type="compositionally biased region" description="Polar residues" evidence="1">
    <location>
        <begin position="1160"/>
        <end position="1174"/>
    </location>
</feature>
<feature type="compositionally biased region" description="Low complexity" evidence="1">
    <location>
        <begin position="639"/>
        <end position="649"/>
    </location>
</feature>
<proteinExistence type="predicted"/>
<dbReference type="PANTHER" id="PTHR21510">
    <property type="entry name" value="AKNA DOMAIN-CONTAINING PROTEIN"/>
    <property type="match status" value="1"/>
</dbReference>
<feature type="compositionally biased region" description="Polar residues" evidence="1">
    <location>
        <begin position="1377"/>
        <end position="1399"/>
    </location>
</feature>
<feature type="region of interest" description="Disordered" evidence="1">
    <location>
        <begin position="799"/>
        <end position="824"/>
    </location>
</feature>
<dbReference type="EMBL" id="CAIIXF020000006">
    <property type="protein sequence ID" value="CAH1787598.1"/>
    <property type="molecule type" value="Genomic_DNA"/>
</dbReference>
<evidence type="ECO:0000256" key="1">
    <source>
        <dbReference type="SAM" id="MobiDB-lite"/>
    </source>
</evidence>
<feature type="compositionally biased region" description="Low complexity" evidence="1">
    <location>
        <begin position="460"/>
        <end position="470"/>
    </location>
</feature>
<feature type="compositionally biased region" description="Polar residues" evidence="1">
    <location>
        <begin position="599"/>
        <end position="608"/>
    </location>
</feature>
<feature type="compositionally biased region" description="Polar residues" evidence="1">
    <location>
        <begin position="1312"/>
        <end position="1345"/>
    </location>
</feature>
<feature type="compositionally biased region" description="Basic and acidic residues" evidence="1">
    <location>
        <begin position="480"/>
        <end position="518"/>
    </location>
</feature>
<feature type="compositionally biased region" description="Polar residues" evidence="1">
    <location>
        <begin position="1199"/>
        <end position="1208"/>
    </location>
</feature>
<feature type="region of interest" description="Disordered" evidence="1">
    <location>
        <begin position="320"/>
        <end position="348"/>
    </location>
</feature>
<protein>
    <submittedName>
        <fullName evidence="2">Uncharacterized protein</fullName>
    </submittedName>
</protein>
<feature type="region of interest" description="Disordered" evidence="1">
    <location>
        <begin position="963"/>
        <end position="1032"/>
    </location>
</feature>
<evidence type="ECO:0000313" key="2">
    <source>
        <dbReference type="EMBL" id="CAH1787598.1"/>
    </source>
</evidence>
<feature type="compositionally biased region" description="Basic and acidic residues" evidence="1">
    <location>
        <begin position="1581"/>
        <end position="1606"/>
    </location>
</feature>
<dbReference type="Proteomes" id="UP000749559">
    <property type="component" value="Unassembled WGS sequence"/>
</dbReference>
<feature type="compositionally biased region" description="Basic and acidic residues" evidence="1">
    <location>
        <begin position="72"/>
        <end position="91"/>
    </location>
</feature>
<feature type="region of interest" description="Disordered" evidence="1">
    <location>
        <begin position="590"/>
        <end position="649"/>
    </location>
</feature>
<organism evidence="2 3">
    <name type="scientific">Owenia fusiformis</name>
    <name type="common">Polychaete worm</name>
    <dbReference type="NCBI Taxonomy" id="6347"/>
    <lineage>
        <taxon>Eukaryota</taxon>
        <taxon>Metazoa</taxon>
        <taxon>Spiralia</taxon>
        <taxon>Lophotrochozoa</taxon>
        <taxon>Annelida</taxon>
        <taxon>Polychaeta</taxon>
        <taxon>Sedentaria</taxon>
        <taxon>Canalipalpata</taxon>
        <taxon>Sabellida</taxon>
        <taxon>Oweniida</taxon>
        <taxon>Oweniidae</taxon>
        <taxon>Owenia</taxon>
    </lineage>
</organism>
<feature type="region of interest" description="Disordered" evidence="1">
    <location>
        <begin position="1922"/>
        <end position="1963"/>
    </location>
</feature>
<dbReference type="OrthoDB" id="10035553at2759"/>
<keyword evidence="3" id="KW-1185">Reference proteome</keyword>